<sequence>MTGKRKLSDGEGSPSRKAARTASDESGSFGFSSSQFSQSFQLGVSPQPTSHPAMYLQPPSPQSCTTPQPETSQLDTSKLTEKSQWRNYTDPKGFCEFAGWDQLSQDKFESLFRSDREGEEFQDWLVDTAEIESSVLQTRLGKSGLNAKVNWTSVLPSSDTTLNNLMVTWIDLRKVTYILSRDRDQDKVLADQFRDGRASWKEVDPQNVSLFDEARECIDYEESQLFRSLRHVLRDRFERTKTPQESLPQGDFFGIFLDTTSRVTNFSPSVHLDSSQKVVDRMGNGRTLLPPIYQIKTMDIFAEEDDTEEDDTEEDGSAKAAVKFFRFGRPLWGSRCHPDSVPKDPASELISLASQKTDEDSLAKALALISYLAFINKERDLTRTVRPSEPILAYTAASKMINPKVRLKALREFMLSCFEGSLMSTGDAGDMVASIILLFAHDEKQFDDPTALPKPILLHNYLESLFGSERCDEMTQRMRTDADMKKLWETGIVYFNHFVNLKNPPTLETLDRAFSRAAAFFLPKGFPGADIIIPVKIPGVVEMTFCTIQVKNRKHDAFTAKVKTIAMADLKKAVDKLE</sequence>
<dbReference type="VEuPathDB" id="FungiDB:ASPGLDRAFT_55518"/>
<dbReference type="STRING" id="1160497.A0A1L9VSW0"/>
<reference evidence="3" key="1">
    <citation type="journal article" date="2017" name="Genome Biol.">
        <title>Comparative genomics reveals high biological diversity and specific adaptations in the industrially and medically important fungal genus Aspergillus.</title>
        <authorList>
            <person name="de Vries R.P."/>
            <person name="Riley R."/>
            <person name="Wiebenga A."/>
            <person name="Aguilar-Osorio G."/>
            <person name="Amillis S."/>
            <person name="Uchima C.A."/>
            <person name="Anderluh G."/>
            <person name="Asadollahi M."/>
            <person name="Askin M."/>
            <person name="Barry K."/>
            <person name="Battaglia E."/>
            <person name="Bayram O."/>
            <person name="Benocci T."/>
            <person name="Braus-Stromeyer S.A."/>
            <person name="Caldana C."/>
            <person name="Canovas D."/>
            <person name="Cerqueira G.C."/>
            <person name="Chen F."/>
            <person name="Chen W."/>
            <person name="Choi C."/>
            <person name="Clum A."/>
            <person name="Dos Santos R.A."/>
            <person name="Damasio A.R."/>
            <person name="Diallinas G."/>
            <person name="Emri T."/>
            <person name="Fekete E."/>
            <person name="Flipphi M."/>
            <person name="Freyberg S."/>
            <person name="Gallo A."/>
            <person name="Gournas C."/>
            <person name="Habgood R."/>
            <person name="Hainaut M."/>
            <person name="Harispe M.L."/>
            <person name="Henrissat B."/>
            <person name="Hilden K.S."/>
            <person name="Hope R."/>
            <person name="Hossain A."/>
            <person name="Karabika E."/>
            <person name="Karaffa L."/>
            <person name="Karanyi Z."/>
            <person name="Krasevec N."/>
            <person name="Kuo A."/>
            <person name="Kusch H."/>
            <person name="LaButti K."/>
            <person name="Lagendijk E.L."/>
            <person name="Lapidus A."/>
            <person name="Levasseur A."/>
            <person name="Lindquist E."/>
            <person name="Lipzen A."/>
            <person name="Logrieco A.F."/>
            <person name="MacCabe A."/>
            <person name="Maekelae M.R."/>
            <person name="Malavazi I."/>
            <person name="Melin P."/>
            <person name="Meyer V."/>
            <person name="Mielnichuk N."/>
            <person name="Miskei M."/>
            <person name="Molnar A.P."/>
            <person name="Mule G."/>
            <person name="Ngan C.Y."/>
            <person name="Orejas M."/>
            <person name="Orosz E."/>
            <person name="Ouedraogo J.P."/>
            <person name="Overkamp K.M."/>
            <person name="Park H.-S."/>
            <person name="Perrone G."/>
            <person name="Piumi F."/>
            <person name="Punt P.J."/>
            <person name="Ram A.F."/>
            <person name="Ramon A."/>
            <person name="Rauscher S."/>
            <person name="Record E."/>
            <person name="Riano-Pachon D.M."/>
            <person name="Robert V."/>
            <person name="Roehrig J."/>
            <person name="Ruller R."/>
            <person name="Salamov A."/>
            <person name="Salih N.S."/>
            <person name="Samson R.A."/>
            <person name="Sandor E."/>
            <person name="Sanguinetti M."/>
            <person name="Schuetze T."/>
            <person name="Sepcic K."/>
            <person name="Shelest E."/>
            <person name="Sherlock G."/>
            <person name="Sophianopoulou V."/>
            <person name="Squina F.M."/>
            <person name="Sun H."/>
            <person name="Susca A."/>
            <person name="Todd R.B."/>
            <person name="Tsang A."/>
            <person name="Unkles S.E."/>
            <person name="van de Wiele N."/>
            <person name="van Rossen-Uffink D."/>
            <person name="Oliveira J.V."/>
            <person name="Vesth T.C."/>
            <person name="Visser J."/>
            <person name="Yu J.-H."/>
            <person name="Zhou M."/>
            <person name="Andersen M.R."/>
            <person name="Archer D.B."/>
            <person name="Baker S.E."/>
            <person name="Benoit I."/>
            <person name="Brakhage A.A."/>
            <person name="Braus G.H."/>
            <person name="Fischer R."/>
            <person name="Frisvad J.C."/>
            <person name="Goldman G.H."/>
            <person name="Houbraken J."/>
            <person name="Oakley B."/>
            <person name="Pocsi I."/>
            <person name="Scazzocchio C."/>
            <person name="Seiboth B."/>
            <person name="vanKuyk P.A."/>
            <person name="Wortman J."/>
            <person name="Dyer P.S."/>
            <person name="Grigoriev I.V."/>
        </authorList>
    </citation>
    <scope>NUCLEOTIDE SEQUENCE [LARGE SCALE GENOMIC DNA]</scope>
    <source>
        <strain evidence="3">CBS 516.65</strain>
    </source>
</reference>
<feature type="compositionally biased region" description="Low complexity" evidence="1">
    <location>
        <begin position="26"/>
        <end position="41"/>
    </location>
</feature>
<feature type="compositionally biased region" description="Low complexity" evidence="1">
    <location>
        <begin position="62"/>
        <end position="73"/>
    </location>
</feature>
<organism evidence="2 3">
    <name type="scientific">Aspergillus glaucus CBS 516.65</name>
    <dbReference type="NCBI Taxonomy" id="1160497"/>
    <lineage>
        <taxon>Eukaryota</taxon>
        <taxon>Fungi</taxon>
        <taxon>Dikarya</taxon>
        <taxon>Ascomycota</taxon>
        <taxon>Pezizomycotina</taxon>
        <taxon>Eurotiomycetes</taxon>
        <taxon>Eurotiomycetidae</taxon>
        <taxon>Eurotiales</taxon>
        <taxon>Aspergillaceae</taxon>
        <taxon>Aspergillus</taxon>
        <taxon>Aspergillus subgen. Aspergillus</taxon>
    </lineage>
</organism>
<dbReference type="Proteomes" id="UP000184300">
    <property type="component" value="Unassembled WGS sequence"/>
</dbReference>
<dbReference type="EMBL" id="KV878891">
    <property type="protein sequence ID" value="OJJ87008.1"/>
    <property type="molecule type" value="Genomic_DNA"/>
</dbReference>
<proteinExistence type="predicted"/>
<evidence type="ECO:0000313" key="3">
    <source>
        <dbReference type="Proteomes" id="UP000184300"/>
    </source>
</evidence>
<protein>
    <submittedName>
        <fullName evidence="2">Uncharacterized protein</fullName>
    </submittedName>
</protein>
<feature type="region of interest" description="Disordered" evidence="1">
    <location>
        <begin position="1"/>
        <end position="79"/>
    </location>
</feature>
<dbReference type="AlphaFoldDB" id="A0A1L9VSW0"/>
<keyword evidence="3" id="KW-1185">Reference proteome</keyword>
<evidence type="ECO:0000313" key="2">
    <source>
        <dbReference type="EMBL" id="OJJ87008.1"/>
    </source>
</evidence>
<dbReference type="RefSeq" id="XP_022403697.1">
    <property type="nucleotide sequence ID" value="XM_022548139.1"/>
</dbReference>
<gene>
    <name evidence="2" type="ORF">ASPGLDRAFT_55518</name>
</gene>
<dbReference type="GeneID" id="34464400"/>
<accession>A0A1L9VSW0</accession>
<dbReference type="PANTHER" id="PTHR33266">
    <property type="entry name" value="CHROMOSOME 15, WHOLE GENOME SHOTGUN SEQUENCE"/>
    <property type="match status" value="1"/>
</dbReference>
<name>A0A1L9VSW0_ASPGL</name>
<dbReference type="OrthoDB" id="4472346at2759"/>
<dbReference type="PANTHER" id="PTHR33266:SF1">
    <property type="entry name" value="F-BOX DOMAIN-CONTAINING PROTEIN"/>
    <property type="match status" value="1"/>
</dbReference>
<evidence type="ECO:0000256" key="1">
    <source>
        <dbReference type="SAM" id="MobiDB-lite"/>
    </source>
</evidence>